<dbReference type="GO" id="GO:0005789">
    <property type="term" value="C:endoplasmic reticulum membrane"/>
    <property type="evidence" value="ECO:0007669"/>
    <property type="project" value="UniProtKB-SubCell"/>
</dbReference>
<keyword evidence="12" id="KW-1185">Reference proteome</keyword>
<keyword evidence="3" id="KW-0479">Metal-binding</keyword>
<name>A0A8J4CZK7_9CHLO</name>
<dbReference type="GO" id="GO:0005506">
    <property type="term" value="F:iron ion binding"/>
    <property type="evidence" value="ECO:0007669"/>
    <property type="project" value="InterPro"/>
</dbReference>
<keyword evidence="8" id="KW-0732">Signal</keyword>
<evidence type="ECO:0000256" key="8">
    <source>
        <dbReference type="SAM" id="SignalP"/>
    </source>
</evidence>
<dbReference type="GO" id="GO:0004656">
    <property type="term" value="F:procollagen-proline 4-dioxygenase activity"/>
    <property type="evidence" value="ECO:0007669"/>
    <property type="project" value="UniProtKB-EC"/>
</dbReference>
<evidence type="ECO:0000256" key="4">
    <source>
        <dbReference type="ARBA" id="ARBA00022964"/>
    </source>
</evidence>
<feature type="domain" description="Fe2OG dioxygenase" evidence="9">
    <location>
        <begin position="215"/>
        <end position="338"/>
    </location>
</feature>
<evidence type="ECO:0000313" key="10">
    <source>
        <dbReference type="EMBL" id="GIL92861.1"/>
    </source>
</evidence>
<evidence type="ECO:0000313" key="11">
    <source>
        <dbReference type="EMBL" id="GIM16553.1"/>
    </source>
</evidence>
<dbReference type="PANTHER" id="PTHR10869:SF246">
    <property type="entry name" value="TRANSMEMBRANE PROLYL 4-HYDROXYLASE"/>
    <property type="match status" value="1"/>
</dbReference>
<dbReference type="InterPro" id="IPR005123">
    <property type="entry name" value="Oxoglu/Fe-dep_dioxygenase_dom"/>
</dbReference>
<comment type="catalytic activity">
    <reaction evidence="7">
        <text>L-prolyl-[collagen] + 2-oxoglutarate + O2 = trans-4-hydroxy-L-prolyl-[collagen] + succinate + CO2</text>
        <dbReference type="Rhea" id="RHEA:18945"/>
        <dbReference type="Rhea" id="RHEA-COMP:11676"/>
        <dbReference type="Rhea" id="RHEA-COMP:11680"/>
        <dbReference type="ChEBI" id="CHEBI:15379"/>
        <dbReference type="ChEBI" id="CHEBI:16526"/>
        <dbReference type="ChEBI" id="CHEBI:16810"/>
        <dbReference type="ChEBI" id="CHEBI:30031"/>
        <dbReference type="ChEBI" id="CHEBI:50342"/>
        <dbReference type="ChEBI" id="CHEBI:61965"/>
        <dbReference type="EC" id="1.14.11.2"/>
    </reaction>
</comment>
<dbReference type="Gene3D" id="2.60.120.620">
    <property type="entry name" value="q2cbj1_9rhob like domain"/>
    <property type="match status" value="1"/>
</dbReference>
<evidence type="ECO:0000256" key="6">
    <source>
        <dbReference type="ARBA" id="ARBA00023004"/>
    </source>
</evidence>
<comment type="caution">
    <text evidence="10">The sequence shown here is derived from an EMBL/GenBank/DDBJ whole genome shotgun (WGS) entry which is preliminary data.</text>
</comment>
<evidence type="ECO:0000256" key="2">
    <source>
        <dbReference type="ARBA" id="ARBA00004648"/>
    </source>
</evidence>
<reference evidence="10" key="1">
    <citation type="journal article" date="2021" name="Proc. Natl. Acad. Sci. U.S.A.">
        <title>Three genomes in the algal genus Volvox reveal the fate of a haploid sex-determining region after a transition to homothallism.</title>
        <authorList>
            <person name="Yamamoto K."/>
            <person name="Hamaji T."/>
            <person name="Kawai-Toyooka H."/>
            <person name="Matsuzaki R."/>
            <person name="Takahashi F."/>
            <person name="Nishimura Y."/>
            <person name="Kawachi M."/>
            <person name="Noguchi H."/>
            <person name="Minakuchi Y."/>
            <person name="Umen J.G."/>
            <person name="Toyoda A."/>
            <person name="Nozaki H."/>
        </authorList>
    </citation>
    <scope>NUCLEOTIDE SEQUENCE</scope>
    <source>
        <strain evidence="11">NIES-3785</strain>
        <strain evidence="10">NIES-3786</strain>
    </source>
</reference>
<dbReference type="Proteomes" id="UP000747110">
    <property type="component" value="Unassembled WGS sequence"/>
</dbReference>
<feature type="chain" id="PRO_5035391214" description="Fe2OG dioxygenase domain-containing protein" evidence="8">
    <location>
        <begin position="23"/>
        <end position="344"/>
    </location>
</feature>
<dbReference type="EMBL" id="BNCP01000083">
    <property type="protein sequence ID" value="GIL92861.1"/>
    <property type="molecule type" value="Genomic_DNA"/>
</dbReference>
<evidence type="ECO:0000256" key="7">
    <source>
        <dbReference type="ARBA" id="ARBA00049169"/>
    </source>
</evidence>
<dbReference type="OrthoDB" id="420380at2759"/>
<keyword evidence="5" id="KW-0560">Oxidoreductase</keyword>
<dbReference type="PANTHER" id="PTHR10869">
    <property type="entry name" value="PROLYL 4-HYDROXYLASE ALPHA SUBUNIT"/>
    <property type="match status" value="1"/>
</dbReference>
<organism evidence="10 12">
    <name type="scientific">Volvox reticuliferus</name>
    <dbReference type="NCBI Taxonomy" id="1737510"/>
    <lineage>
        <taxon>Eukaryota</taxon>
        <taxon>Viridiplantae</taxon>
        <taxon>Chlorophyta</taxon>
        <taxon>core chlorophytes</taxon>
        <taxon>Chlorophyceae</taxon>
        <taxon>CS clade</taxon>
        <taxon>Chlamydomonadales</taxon>
        <taxon>Volvocaceae</taxon>
        <taxon>Volvox</taxon>
    </lineage>
</organism>
<dbReference type="InterPro" id="IPR045054">
    <property type="entry name" value="P4HA-like"/>
</dbReference>
<dbReference type="EMBL" id="BNCQ01000081">
    <property type="protein sequence ID" value="GIM16553.1"/>
    <property type="molecule type" value="Genomic_DNA"/>
</dbReference>
<dbReference type="SMART" id="SM00702">
    <property type="entry name" value="P4Hc"/>
    <property type="match status" value="1"/>
</dbReference>
<evidence type="ECO:0000256" key="3">
    <source>
        <dbReference type="ARBA" id="ARBA00022723"/>
    </source>
</evidence>
<dbReference type="Pfam" id="PF13640">
    <property type="entry name" value="2OG-FeII_Oxy_3"/>
    <property type="match status" value="1"/>
</dbReference>
<dbReference type="GO" id="GO:0031418">
    <property type="term" value="F:L-ascorbic acid binding"/>
    <property type="evidence" value="ECO:0007669"/>
    <property type="project" value="InterPro"/>
</dbReference>
<evidence type="ECO:0000256" key="1">
    <source>
        <dbReference type="ARBA" id="ARBA00001961"/>
    </source>
</evidence>
<evidence type="ECO:0000256" key="5">
    <source>
        <dbReference type="ARBA" id="ARBA00023002"/>
    </source>
</evidence>
<dbReference type="InterPro" id="IPR044862">
    <property type="entry name" value="Pro_4_hyd_alph_FE2OG_OXY"/>
</dbReference>
<comment type="cofactor">
    <cofactor evidence="1">
        <name>L-ascorbate</name>
        <dbReference type="ChEBI" id="CHEBI:38290"/>
    </cofactor>
</comment>
<keyword evidence="6" id="KW-0408">Iron</keyword>
<keyword evidence="4" id="KW-0223">Dioxygenase</keyword>
<protein>
    <recommendedName>
        <fullName evidence="9">Fe2OG dioxygenase domain-containing protein</fullName>
    </recommendedName>
</protein>
<sequence>MKWQSVPGPVVILLCIFSFIFGRFTQQGSQLPEPTPVQLTGAVRKLGSVDEHVSTISQSSQQHQDQLAVAESTTTTATTTALLPAAQVSIDPLDPVQLENWVLDSTGLLKIRPPMPPAESGSENVYIIPFQILSWYPRIVVFPGFIDKSRAEYIIKLASKFMYPSGLAYRPGEAVDPTQQTRTSTGTFLASAMDPEGVLGWVEQRIAAATLLPADNGEAFNVLHYEKEQHYDSHYDTFDPKEFGPQPSQRIATVLLYLSEVLEGGETVFKKEGLQGETRIIEDWRNCDDGSFKYMPRMGDAVLFWGTKPNGDIDPHALHGGCPIKRGEKWVATKWIRSKGARGY</sequence>
<accession>A0A8J4CZK7</accession>
<dbReference type="AlphaFoldDB" id="A0A8J4CZK7"/>
<evidence type="ECO:0000259" key="9">
    <source>
        <dbReference type="PROSITE" id="PS51471"/>
    </source>
</evidence>
<dbReference type="Proteomes" id="UP000722791">
    <property type="component" value="Unassembled WGS sequence"/>
</dbReference>
<comment type="subcellular location">
    <subcellularLocation>
        <location evidence="2">Endoplasmic reticulum membrane</location>
        <topology evidence="2">Single-pass type II membrane protein</topology>
    </subcellularLocation>
</comment>
<gene>
    <name evidence="10" type="ORF">Vretifemale_20335</name>
    <name evidence="11" type="ORF">Vretimale_19174</name>
</gene>
<dbReference type="PROSITE" id="PS51471">
    <property type="entry name" value="FE2OG_OXY"/>
    <property type="match status" value="1"/>
</dbReference>
<feature type="signal peptide" evidence="8">
    <location>
        <begin position="1"/>
        <end position="22"/>
    </location>
</feature>
<evidence type="ECO:0000313" key="12">
    <source>
        <dbReference type="Proteomes" id="UP000747110"/>
    </source>
</evidence>
<proteinExistence type="predicted"/>
<dbReference type="InterPro" id="IPR006620">
    <property type="entry name" value="Pro_4_hyd_alph"/>
</dbReference>